<dbReference type="STRING" id="661478.OP10G_2689"/>
<organism evidence="3 4">
    <name type="scientific">Fimbriimonas ginsengisoli Gsoil 348</name>
    <dbReference type="NCBI Taxonomy" id="661478"/>
    <lineage>
        <taxon>Bacteria</taxon>
        <taxon>Bacillati</taxon>
        <taxon>Armatimonadota</taxon>
        <taxon>Fimbriimonadia</taxon>
        <taxon>Fimbriimonadales</taxon>
        <taxon>Fimbriimonadaceae</taxon>
        <taxon>Fimbriimonas</taxon>
    </lineage>
</organism>
<comment type="similarity">
    <text evidence="1">Belongs to the outer membrane factor (OMF) (TC 1.B.17) family.</text>
</comment>
<sequence>MKPYAVLAITALGGSVLAQEPKLPLPSPTRPLLESPNADELAKILGGRDMTIEDAVGIALATSRGYATSIANLERAKGRTGEARAALQPQAGVGGSLTIYDKPNVANFGPTSVTLQNQFNSIYTASISLPIDLSGAIHAAASQAQFSEVAARIDVNRVRNQLVSDVKAAFYQALRAQGQFVVSQDTLTNAQTRLEDAQATLRAGTGTQFDVLTAQRDVADAQQAVVNARGAVTLALARLKNVMGVDVSAPIRITDTGAVQEPEGVAPVVPPVSTPPLSELKIPPPADNSSRLHTAQNEVELGPDYQAAVREALATRPEVLESEAALTAAQRGVMYERRRALPTFSLSAQYVVQPTAAGFTPEQQGSIGLNFNIPIFRGGLDRARVREAEATVAGAKTDRRSAIDQVTFEVQQAYVNLAQARERVQVANVGLAQAREAFRLARLRARVGVSAGPLTSPQLELSNAQASLTQAETNRVNALYDYNQARSDLDRAVGRYSYGPGSGYAQPPTSKDTGQTGKQ</sequence>
<evidence type="ECO:0000313" key="3">
    <source>
        <dbReference type="EMBL" id="AIE86057.1"/>
    </source>
</evidence>
<protein>
    <submittedName>
        <fullName evidence="3">Outer membrane efflux protein</fullName>
    </submittedName>
</protein>
<dbReference type="GO" id="GO:0015562">
    <property type="term" value="F:efflux transmembrane transporter activity"/>
    <property type="evidence" value="ECO:0007669"/>
    <property type="project" value="InterPro"/>
</dbReference>
<feature type="compositionally biased region" description="Polar residues" evidence="2">
    <location>
        <begin position="507"/>
        <end position="519"/>
    </location>
</feature>
<dbReference type="SUPFAM" id="SSF56954">
    <property type="entry name" value="Outer membrane efflux proteins (OEP)"/>
    <property type="match status" value="1"/>
</dbReference>
<dbReference type="InterPro" id="IPR028351">
    <property type="entry name" value="CyaE"/>
</dbReference>
<dbReference type="Proteomes" id="UP000027982">
    <property type="component" value="Chromosome"/>
</dbReference>
<reference evidence="3 4" key="1">
    <citation type="journal article" date="2014" name="PLoS ONE">
        <title>The first complete genome sequence of the class fimbriimonadia in the phylum armatimonadetes.</title>
        <authorList>
            <person name="Hu Z.Y."/>
            <person name="Wang Y.Z."/>
            <person name="Im W.T."/>
            <person name="Wang S.Y."/>
            <person name="Zhao G.P."/>
            <person name="Zheng H.J."/>
            <person name="Quan Z.X."/>
        </authorList>
    </citation>
    <scope>NUCLEOTIDE SEQUENCE [LARGE SCALE GENOMIC DNA]</scope>
    <source>
        <strain evidence="3">Gsoil 348</strain>
    </source>
</reference>
<dbReference type="OrthoDB" id="9772436at2"/>
<dbReference type="Gene3D" id="1.20.1600.10">
    <property type="entry name" value="Outer membrane efflux proteins (OEP)"/>
    <property type="match status" value="1"/>
</dbReference>
<feature type="region of interest" description="Disordered" evidence="2">
    <location>
        <begin position="493"/>
        <end position="519"/>
    </location>
</feature>
<dbReference type="HOGENOM" id="CLU_458360_0_0_0"/>
<gene>
    <name evidence="3" type="ORF">OP10G_2689</name>
</gene>
<dbReference type="InterPro" id="IPR003423">
    <property type="entry name" value="OMP_efflux"/>
</dbReference>
<proteinExistence type="inferred from homology"/>
<dbReference type="PIRSF" id="PIRSF001892">
    <property type="entry name" value="CyaE"/>
    <property type="match status" value="1"/>
</dbReference>
<accession>A0A068NRW5</accession>
<keyword evidence="4" id="KW-1185">Reference proteome</keyword>
<dbReference type="PANTHER" id="PTHR30203:SF30">
    <property type="entry name" value="OUTER MEMBRANE PROTEIN-RELATED"/>
    <property type="match status" value="1"/>
</dbReference>
<dbReference type="Pfam" id="PF02321">
    <property type="entry name" value="OEP"/>
    <property type="match status" value="2"/>
</dbReference>
<evidence type="ECO:0000256" key="1">
    <source>
        <dbReference type="ARBA" id="ARBA00007613"/>
    </source>
</evidence>
<name>A0A068NRW5_FIMGI</name>
<evidence type="ECO:0000256" key="2">
    <source>
        <dbReference type="SAM" id="MobiDB-lite"/>
    </source>
</evidence>
<dbReference type="KEGG" id="fgi:OP10G_2689"/>
<dbReference type="EMBL" id="CP007139">
    <property type="protein sequence ID" value="AIE86057.1"/>
    <property type="molecule type" value="Genomic_DNA"/>
</dbReference>
<dbReference type="PANTHER" id="PTHR30203">
    <property type="entry name" value="OUTER MEMBRANE CATION EFFLUX PROTEIN"/>
    <property type="match status" value="1"/>
</dbReference>
<dbReference type="InterPro" id="IPR010131">
    <property type="entry name" value="MdtP/NodT-like"/>
</dbReference>
<dbReference type="eggNOG" id="COG1538">
    <property type="taxonomic scope" value="Bacteria"/>
</dbReference>
<evidence type="ECO:0000313" key="4">
    <source>
        <dbReference type="Proteomes" id="UP000027982"/>
    </source>
</evidence>
<dbReference type="AlphaFoldDB" id="A0A068NRW5"/>
<dbReference type="RefSeq" id="WP_025225397.1">
    <property type="nucleotide sequence ID" value="NZ_CP007139.1"/>
</dbReference>